<dbReference type="RefSeq" id="WP_153664367.1">
    <property type="nucleotide sequence ID" value="NZ_JAAIKR010000006.1"/>
</dbReference>
<dbReference type="Pfam" id="PF00300">
    <property type="entry name" value="His_Phos_1"/>
    <property type="match status" value="1"/>
</dbReference>
<reference evidence="1 2" key="1">
    <citation type="submission" date="2020-02" db="EMBL/GenBank/DDBJ databases">
        <title>Shewanella WXL01 sp. nov., a marine bacterium isolated from green algae in Luhuitou Fringing Reef (Northern South China Sea).</title>
        <authorList>
            <person name="Wang X."/>
        </authorList>
    </citation>
    <scope>NUCLEOTIDE SEQUENCE [LARGE SCALE GENOMIC DNA]</scope>
    <source>
        <strain evidence="1 2">MCCC 1A01895</strain>
    </source>
</reference>
<dbReference type="PIRSF" id="PIRSF000709">
    <property type="entry name" value="6PFK_2-Ptase"/>
    <property type="match status" value="1"/>
</dbReference>
<dbReference type="PANTHER" id="PTHR48100">
    <property type="entry name" value="BROAD-SPECIFICITY PHOSPHATASE YOR283W-RELATED"/>
    <property type="match status" value="1"/>
</dbReference>
<comment type="caution">
    <text evidence="1">The sequence shown here is derived from an EMBL/GenBank/DDBJ whole genome shotgun (WGS) entry which is preliminary data.</text>
</comment>
<name>A0ABS5I245_9GAMM</name>
<dbReference type="PANTHER" id="PTHR48100:SF1">
    <property type="entry name" value="HISTIDINE PHOSPHATASE FAMILY PROTEIN-RELATED"/>
    <property type="match status" value="1"/>
</dbReference>
<dbReference type="InterPro" id="IPR050275">
    <property type="entry name" value="PGM_Phosphatase"/>
</dbReference>
<keyword evidence="2" id="KW-1185">Reference proteome</keyword>
<dbReference type="InterPro" id="IPR029033">
    <property type="entry name" value="His_PPase_superfam"/>
</dbReference>
<evidence type="ECO:0000313" key="1">
    <source>
        <dbReference type="EMBL" id="MBR9727956.1"/>
    </source>
</evidence>
<dbReference type="InterPro" id="IPR013078">
    <property type="entry name" value="His_Pase_superF_clade-1"/>
</dbReference>
<sequence length="189" mass="21409">MKVFFCRHGQTQWNQQGRLQGHLDSSLSPLGVQQALQLGQHLSKWQPQLLLSSDLGRAQATAQLVNEQLQVNWLSSSLLRERSFGLLEGQLRQASPHLWQAYDKRFLANELAIEGAEPATSVVTRINYFLAKLSTYDANVIVVICHGEWLRILQHYLNGLSPWLNEYPLPNNCEVIEYTLADCVDVVLA</sequence>
<dbReference type="SUPFAM" id="SSF53254">
    <property type="entry name" value="Phosphoglycerate mutase-like"/>
    <property type="match status" value="1"/>
</dbReference>
<protein>
    <submittedName>
        <fullName evidence="1">Histidine phosphatase family protein</fullName>
    </submittedName>
</protein>
<organism evidence="1 2">
    <name type="scientific">Shewanella intestini</name>
    <dbReference type="NCBI Taxonomy" id="2017544"/>
    <lineage>
        <taxon>Bacteria</taxon>
        <taxon>Pseudomonadati</taxon>
        <taxon>Pseudomonadota</taxon>
        <taxon>Gammaproteobacteria</taxon>
        <taxon>Alteromonadales</taxon>
        <taxon>Shewanellaceae</taxon>
        <taxon>Shewanella</taxon>
    </lineage>
</organism>
<proteinExistence type="predicted"/>
<gene>
    <name evidence="1" type="ORF">G3R48_08155</name>
</gene>
<dbReference type="Proteomes" id="UP000811844">
    <property type="component" value="Unassembled WGS sequence"/>
</dbReference>
<dbReference type="CDD" id="cd07067">
    <property type="entry name" value="HP_PGM_like"/>
    <property type="match status" value="1"/>
</dbReference>
<evidence type="ECO:0000313" key="2">
    <source>
        <dbReference type="Proteomes" id="UP000811844"/>
    </source>
</evidence>
<dbReference type="Gene3D" id="3.40.50.1240">
    <property type="entry name" value="Phosphoglycerate mutase-like"/>
    <property type="match status" value="1"/>
</dbReference>
<dbReference type="SMART" id="SM00855">
    <property type="entry name" value="PGAM"/>
    <property type="match status" value="1"/>
</dbReference>
<dbReference type="EMBL" id="JAAIKR010000006">
    <property type="protein sequence ID" value="MBR9727956.1"/>
    <property type="molecule type" value="Genomic_DNA"/>
</dbReference>
<accession>A0ABS5I245</accession>